<keyword evidence="3" id="KW-1185">Reference proteome</keyword>
<feature type="domain" description="ABM" evidence="1">
    <location>
        <begin position="3"/>
        <end position="68"/>
    </location>
</feature>
<dbReference type="Proteomes" id="UP000595046">
    <property type="component" value="Chromosome"/>
</dbReference>
<evidence type="ECO:0000259" key="1">
    <source>
        <dbReference type="Pfam" id="PF03992"/>
    </source>
</evidence>
<dbReference type="InterPro" id="IPR011008">
    <property type="entry name" value="Dimeric_a/b-barrel"/>
</dbReference>
<dbReference type="InterPro" id="IPR007138">
    <property type="entry name" value="ABM_dom"/>
</dbReference>
<sequence length="117" mass="13177">MSIFVRVRFDVGDEQRAEFERLALDLCEQAEGVPGILTYRFFSSGSGRYALLEEYADTAAALAHNDSATELLDRLRHCTESIGVELYGPLGPELHEWVRERHHATSYAEFPETGGRT</sequence>
<dbReference type="KEGG" id="sbat:G4Z16_22645"/>
<dbReference type="Gene3D" id="3.30.70.100">
    <property type="match status" value="1"/>
</dbReference>
<organism evidence="2 3">
    <name type="scientific">Streptomyces bathyalis</name>
    <dbReference type="NCBI Taxonomy" id="2710756"/>
    <lineage>
        <taxon>Bacteria</taxon>
        <taxon>Bacillati</taxon>
        <taxon>Actinomycetota</taxon>
        <taxon>Actinomycetes</taxon>
        <taxon>Kitasatosporales</taxon>
        <taxon>Streptomycetaceae</taxon>
        <taxon>Streptomyces</taxon>
    </lineage>
</organism>
<reference evidence="3" key="1">
    <citation type="submission" date="2020-02" db="EMBL/GenBank/DDBJ databases">
        <title>Streptomyces sp. ASO4wet.</title>
        <authorList>
            <person name="Risdian C."/>
            <person name="Landwehr W."/>
            <person name="Schupp P."/>
            <person name="Wink J."/>
        </authorList>
    </citation>
    <scope>NUCLEOTIDE SEQUENCE [LARGE SCALE GENOMIC DNA]</scope>
    <source>
        <strain evidence="3">ASO4wet</strain>
    </source>
</reference>
<dbReference type="EMBL" id="CP048882">
    <property type="protein sequence ID" value="QPP08739.1"/>
    <property type="molecule type" value="Genomic_DNA"/>
</dbReference>
<evidence type="ECO:0000313" key="3">
    <source>
        <dbReference type="Proteomes" id="UP000595046"/>
    </source>
</evidence>
<gene>
    <name evidence="2" type="ORF">G4Z16_22645</name>
</gene>
<accession>A0A7T1WTM0</accession>
<protein>
    <recommendedName>
        <fullName evidence="1">ABM domain-containing protein</fullName>
    </recommendedName>
</protein>
<dbReference type="SUPFAM" id="SSF54909">
    <property type="entry name" value="Dimeric alpha+beta barrel"/>
    <property type="match status" value="1"/>
</dbReference>
<dbReference type="Pfam" id="PF03992">
    <property type="entry name" value="ABM"/>
    <property type="match status" value="1"/>
</dbReference>
<proteinExistence type="predicted"/>
<dbReference type="AlphaFoldDB" id="A0A7T1WTM0"/>
<name>A0A7T1WTM0_9ACTN</name>
<evidence type="ECO:0000313" key="2">
    <source>
        <dbReference type="EMBL" id="QPP08739.1"/>
    </source>
</evidence>